<dbReference type="GO" id="GO:0017038">
    <property type="term" value="P:protein import"/>
    <property type="evidence" value="ECO:0007669"/>
    <property type="project" value="InterPro"/>
</dbReference>
<evidence type="ECO:0000313" key="9">
    <source>
        <dbReference type="Proteomes" id="UP000824107"/>
    </source>
</evidence>
<comment type="subcellular location">
    <subcellularLocation>
        <location evidence="1 5">Periplasm</location>
    </subcellularLocation>
</comment>
<dbReference type="Pfam" id="PF04052">
    <property type="entry name" value="TolB_N"/>
    <property type="match status" value="1"/>
</dbReference>
<dbReference type="InterPro" id="IPR011659">
    <property type="entry name" value="WD40"/>
</dbReference>
<feature type="domain" description="TolB N-terminal" evidence="7">
    <location>
        <begin position="22"/>
        <end position="129"/>
    </location>
</feature>
<dbReference type="EMBL" id="DVNC01000032">
    <property type="protein sequence ID" value="HIU53434.1"/>
    <property type="molecule type" value="Genomic_DNA"/>
</dbReference>
<dbReference type="HAMAP" id="MF_00671">
    <property type="entry name" value="TolB"/>
    <property type="match status" value="1"/>
</dbReference>
<feature type="signal peptide" evidence="5">
    <location>
        <begin position="1"/>
        <end position="20"/>
    </location>
</feature>
<evidence type="ECO:0000256" key="3">
    <source>
        <dbReference type="ARBA" id="ARBA00022729"/>
    </source>
</evidence>
<accession>A0A9D1SAN6</accession>
<dbReference type="InterPro" id="IPR014167">
    <property type="entry name" value="Tol-Pal_TolB"/>
</dbReference>
<sequence precursor="true">MKLKYLLALALCLVWSPAKAELQIDVNGAMRDPLPVAFPEMIHEGFFLGQTGNKIRDVVIADLERSGLFRIIPEGSYIQTLTSINEQPNFVDWKAINAHALVQSAITEVDGNHLRIEFRLWDIYAQNQLKGQSFTTTKDNWRRVAHVIADAIYERLTGEKGYFDTRIVYVSETGPKTKRTKRLAIMDQDGENHKFLTSGASMVLTPRFSPNLQKVTYMSYAGNTPRVYILDIETGRQELLGNFPGMTFAPRFSPDSSKVVLSYASNGKSDIYEMDLKNRRSKQLTSGNSINTSPSYSPDGSQIVFNSDRGGNQQLYVMNADGSDVHRISFGSGRYATPVWSPRGDYIAFTKMAGGQFYIGVMYPDGSGERLLASGFLVEGPTWSPNGRVLMYFRQDNSTASPVKLYSIDLTGYNERQIVTPGEGSDPAWSPLLP</sequence>
<comment type="caution">
    <text evidence="8">The sequence shown here is derived from an EMBL/GenBank/DDBJ whole genome shotgun (WGS) entry which is preliminary data.</text>
</comment>
<dbReference type="PANTHER" id="PTHR36842">
    <property type="entry name" value="PROTEIN TOLB HOMOLOG"/>
    <property type="match status" value="1"/>
</dbReference>
<dbReference type="InterPro" id="IPR007195">
    <property type="entry name" value="TolB_N"/>
</dbReference>
<dbReference type="GO" id="GO:0051301">
    <property type="term" value="P:cell division"/>
    <property type="evidence" value="ECO:0007669"/>
    <property type="project" value="UniProtKB-UniRule"/>
</dbReference>
<keyword evidence="3 5" id="KW-0732">Signal</keyword>
<feature type="region of interest" description="Disordered" evidence="6">
    <location>
        <begin position="282"/>
        <end position="301"/>
    </location>
</feature>
<dbReference type="Proteomes" id="UP000824107">
    <property type="component" value="Unassembled WGS sequence"/>
</dbReference>
<keyword evidence="5" id="KW-0131">Cell cycle</keyword>
<comment type="function">
    <text evidence="5">Part of the Tol-Pal system, which plays a role in outer membrane invagination during cell division and is important for maintaining outer membrane integrity.</text>
</comment>
<feature type="compositionally biased region" description="Polar residues" evidence="6">
    <location>
        <begin position="283"/>
        <end position="301"/>
    </location>
</feature>
<dbReference type="PANTHER" id="PTHR36842:SF1">
    <property type="entry name" value="PROTEIN TOLB"/>
    <property type="match status" value="1"/>
</dbReference>
<reference evidence="8" key="2">
    <citation type="journal article" date="2021" name="PeerJ">
        <title>Extensive microbial diversity within the chicken gut microbiome revealed by metagenomics and culture.</title>
        <authorList>
            <person name="Gilroy R."/>
            <person name="Ravi A."/>
            <person name="Getino M."/>
            <person name="Pursley I."/>
            <person name="Horton D.L."/>
            <person name="Alikhan N.F."/>
            <person name="Baker D."/>
            <person name="Gharbi K."/>
            <person name="Hall N."/>
            <person name="Watson M."/>
            <person name="Adriaenssens E.M."/>
            <person name="Foster-Nyarko E."/>
            <person name="Jarju S."/>
            <person name="Secka A."/>
            <person name="Antonio M."/>
            <person name="Oren A."/>
            <person name="Chaudhuri R.R."/>
            <person name="La Ragione R."/>
            <person name="Hildebrand F."/>
            <person name="Pallen M.J."/>
        </authorList>
    </citation>
    <scope>NUCLEOTIDE SEQUENCE</scope>
    <source>
        <strain evidence="8">ChiW3-316</strain>
    </source>
</reference>
<feature type="chain" id="PRO_5039769043" description="Tol-Pal system protein TolB" evidence="5">
    <location>
        <begin position="21"/>
        <end position="434"/>
    </location>
</feature>
<evidence type="ECO:0000256" key="2">
    <source>
        <dbReference type="ARBA" id="ARBA00009820"/>
    </source>
</evidence>
<keyword evidence="4 5" id="KW-0574">Periplasm</keyword>
<dbReference type="SUPFAM" id="SSF69304">
    <property type="entry name" value="Tricorn protease N-terminal domain"/>
    <property type="match status" value="1"/>
</dbReference>
<dbReference type="AlphaFoldDB" id="A0A9D1SAN6"/>
<gene>
    <name evidence="5 8" type="primary">tolB</name>
    <name evidence="8" type="ORF">IAD20_05080</name>
</gene>
<comment type="subunit">
    <text evidence="5">The Tol-Pal system is composed of five core proteins: the inner membrane proteins TolA, TolQ and TolR, the periplasmic protein TolB and the outer membrane protein Pal. They form a network linking the inner and outer membranes and the peptidoglycan layer.</text>
</comment>
<evidence type="ECO:0000256" key="6">
    <source>
        <dbReference type="SAM" id="MobiDB-lite"/>
    </source>
</evidence>
<dbReference type="Gene3D" id="2.120.10.30">
    <property type="entry name" value="TolB, C-terminal domain"/>
    <property type="match status" value="1"/>
</dbReference>
<dbReference type="Gene3D" id="3.40.50.10070">
    <property type="entry name" value="TolB, N-terminal domain"/>
    <property type="match status" value="1"/>
</dbReference>
<evidence type="ECO:0000313" key="8">
    <source>
        <dbReference type="EMBL" id="HIU53434.1"/>
    </source>
</evidence>
<comment type="similarity">
    <text evidence="2 5">Belongs to the TolB family.</text>
</comment>
<dbReference type="NCBIfam" id="TIGR02800">
    <property type="entry name" value="propeller_TolB"/>
    <property type="match status" value="1"/>
</dbReference>
<dbReference type="InterPro" id="IPR011042">
    <property type="entry name" value="6-blade_b-propeller_TolB-like"/>
</dbReference>
<dbReference type="SUPFAM" id="SSF52964">
    <property type="entry name" value="TolB, N-terminal domain"/>
    <property type="match status" value="1"/>
</dbReference>
<evidence type="ECO:0000256" key="5">
    <source>
        <dbReference type="HAMAP-Rule" id="MF_00671"/>
    </source>
</evidence>
<evidence type="ECO:0000256" key="1">
    <source>
        <dbReference type="ARBA" id="ARBA00004418"/>
    </source>
</evidence>
<evidence type="ECO:0000259" key="7">
    <source>
        <dbReference type="Pfam" id="PF04052"/>
    </source>
</evidence>
<protein>
    <recommendedName>
        <fullName evidence="5">Tol-Pal system protein TolB</fullName>
    </recommendedName>
</protein>
<reference evidence="8" key="1">
    <citation type="submission" date="2020-10" db="EMBL/GenBank/DDBJ databases">
        <authorList>
            <person name="Gilroy R."/>
        </authorList>
    </citation>
    <scope>NUCLEOTIDE SEQUENCE</scope>
    <source>
        <strain evidence="8">ChiW3-316</strain>
    </source>
</reference>
<organism evidence="8 9">
    <name type="scientific">Candidatus Scatocola faecipullorum</name>
    <dbReference type="NCBI Taxonomy" id="2840917"/>
    <lineage>
        <taxon>Bacteria</taxon>
        <taxon>Pseudomonadati</taxon>
        <taxon>Pseudomonadota</taxon>
        <taxon>Alphaproteobacteria</taxon>
        <taxon>Rhodospirillales</taxon>
        <taxon>Rhodospirillaceae</taxon>
        <taxon>Rhodospirillaceae incertae sedis</taxon>
        <taxon>Candidatus Scatocola</taxon>
    </lineage>
</organism>
<proteinExistence type="inferred from homology"/>
<dbReference type="Pfam" id="PF07676">
    <property type="entry name" value="PD40"/>
    <property type="match status" value="3"/>
</dbReference>
<keyword evidence="5" id="KW-0132">Cell division</keyword>
<dbReference type="GO" id="GO:0042597">
    <property type="term" value="C:periplasmic space"/>
    <property type="evidence" value="ECO:0007669"/>
    <property type="project" value="UniProtKB-SubCell"/>
</dbReference>
<evidence type="ECO:0000256" key="4">
    <source>
        <dbReference type="ARBA" id="ARBA00022764"/>
    </source>
</evidence>
<name>A0A9D1SAN6_9PROT</name>